<accession>A0A1W6KFD5</accession>
<feature type="chain" id="PRO_5013139845" evidence="1">
    <location>
        <begin position="20"/>
        <end position="132"/>
    </location>
</feature>
<evidence type="ECO:0000313" key="2">
    <source>
        <dbReference type="EMBL" id="ARM86138.1"/>
    </source>
</evidence>
<dbReference type="PROSITE" id="PS51257">
    <property type="entry name" value="PROKAR_LIPOPROTEIN"/>
    <property type="match status" value="1"/>
</dbReference>
<evidence type="ECO:0000313" key="3">
    <source>
        <dbReference type="Proteomes" id="UP000193100"/>
    </source>
</evidence>
<dbReference type="Proteomes" id="UP000193100">
    <property type="component" value="Plasmid pSMR5"/>
</dbReference>
<evidence type="ECO:0000256" key="1">
    <source>
        <dbReference type="SAM" id="SignalP"/>
    </source>
</evidence>
<dbReference type="EMBL" id="CP020932">
    <property type="protein sequence ID" value="ARM86138.1"/>
    <property type="molecule type" value="Genomic_DNA"/>
</dbReference>
<sequence length="132" mass="13901">MRFKGIALAALAVSLSSGCATVIKGTDDSITVNSLEEGTTLYVNGAARGKDSAFVNLKKGKVHSISAKKDGCQTTTMQTGESFDPTTLLGIFIDWGIITIPTDLISGAAWEISPTTYTVNPICPNEQAVSMR</sequence>
<protein>
    <submittedName>
        <fullName evidence="2">PEGA domain-containing protein</fullName>
    </submittedName>
</protein>
<keyword evidence="2" id="KW-0614">Plasmid</keyword>
<organism evidence="2 3">
    <name type="scientific">Marinobacter salarius</name>
    <dbReference type="NCBI Taxonomy" id="1420917"/>
    <lineage>
        <taxon>Bacteria</taxon>
        <taxon>Pseudomonadati</taxon>
        <taxon>Pseudomonadota</taxon>
        <taxon>Gammaproteobacteria</taxon>
        <taxon>Pseudomonadales</taxon>
        <taxon>Marinobacteraceae</taxon>
        <taxon>Marinobacter</taxon>
    </lineage>
</organism>
<geneLocation type="plasmid" evidence="3">
    <name>psmr5</name>
</geneLocation>
<reference evidence="2 3" key="1">
    <citation type="submission" date="2017-04" db="EMBL/GenBank/DDBJ databases">
        <title>Genome Sequence of Marinobacter salarius strain SMR5 Isolated from a culture of the Diatom Skeletonema marinoi.</title>
        <authorList>
            <person name="Topel M."/>
            <person name="Pinder M.I.M."/>
            <person name="Johansson O.N."/>
            <person name="Kourtchenko O."/>
            <person name="Godhe A."/>
            <person name="Clarke A.K."/>
        </authorList>
    </citation>
    <scope>NUCLEOTIDE SEQUENCE [LARGE SCALE GENOMIC DNA]</scope>
    <source>
        <strain evidence="2 3">SMR5</strain>
        <plasmid evidence="3">Plasmid psmr5</plasmid>
    </source>
</reference>
<dbReference type="AlphaFoldDB" id="A0A1W6KFD5"/>
<dbReference type="RefSeq" id="WP_085682103.1">
    <property type="nucleotide sequence ID" value="NZ_CP020932.1"/>
</dbReference>
<gene>
    <name evidence="2" type="ORF">MARSALSMR5_04118</name>
</gene>
<dbReference type="GeneID" id="77258024"/>
<keyword evidence="1" id="KW-0732">Signal</keyword>
<name>A0A1W6KFD5_9GAMM</name>
<proteinExistence type="predicted"/>
<feature type="signal peptide" evidence="1">
    <location>
        <begin position="1"/>
        <end position="19"/>
    </location>
</feature>